<name>A0A7R9P772_TIMCA</name>
<keyword evidence="7" id="KW-0406">Ion transport</keyword>
<evidence type="ECO:0000256" key="3">
    <source>
        <dbReference type="ARBA" id="ARBA00022448"/>
    </source>
</evidence>
<dbReference type="Gene3D" id="1.10.287.70">
    <property type="match status" value="1"/>
</dbReference>
<keyword evidence="12" id="KW-0407">Ion channel</keyword>
<dbReference type="AlphaFoldDB" id="A0A7R9P772"/>
<gene>
    <name evidence="17" type="ORF">TCMB3V08_LOCUS4711</name>
</gene>
<keyword evidence="10" id="KW-0325">Glycoprotein</keyword>
<evidence type="ECO:0000256" key="2">
    <source>
        <dbReference type="ARBA" id="ARBA00008685"/>
    </source>
</evidence>
<dbReference type="InterPro" id="IPR001320">
    <property type="entry name" value="Iontro_rcpt_C"/>
</dbReference>
<evidence type="ECO:0000256" key="10">
    <source>
        <dbReference type="ARBA" id="ARBA00023180"/>
    </source>
</evidence>
<keyword evidence="6 13" id="KW-1133">Transmembrane helix</keyword>
<keyword evidence="4" id="KW-1003">Cell membrane</keyword>
<feature type="transmembrane region" description="Helical" evidence="13">
    <location>
        <begin position="434"/>
        <end position="452"/>
    </location>
</feature>
<evidence type="ECO:0000256" key="12">
    <source>
        <dbReference type="ARBA" id="ARBA00023303"/>
    </source>
</evidence>
<dbReference type="GO" id="GO:0015276">
    <property type="term" value="F:ligand-gated monoatomic ion channel activity"/>
    <property type="evidence" value="ECO:0007669"/>
    <property type="project" value="InterPro"/>
</dbReference>
<keyword evidence="5 13" id="KW-0812">Transmembrane</keyword>
<keyword evidence="14" id="KW-0732">Signal</keyword>
<keyword evidence="3" id="KW-0813">Transport</keyword>
<dbReference type="PANTHER" id="PTHR42643:SF30">
    <property type="entry name" value="IONOTROPIC RECEPTOR 40A-RELATED"/>
    <property type="match status" value="1"/>
</dbReference>
<evidence type="ECO:0000256" key="5">
    <source>
        <dbReference type="ARBA" id="ARBA00022692"/>
    </source>
</evidence>
<keyword evidence="8 13" id="KW-0472">Membrane</keyword>
<evidence type="ECO:0000259" key="15">
    <source>
        <dbReference type="Pfam" id="PF00060"/>
    </source>
</evidence>
<evidence type="ECO:0000256" key="1">
    <source>
        <dbReference type="ARBA" id="ARBA00004651"/>
    </source>
</evidence>
<evidence type="ECO:0000256" key="8">
    <source>
        <dbReference type="ARBA" id="ARBA00023136"/>
    </source>
</evidence>
<dbReference type="GO" id="GO:0005886">
    <property type="term" value="C:plasma membrane"/>
    <property type="evidence" value="ECO:0007669"/>
    <property type="project" value="UniProtKB-SubCell"/>
</dbReference>
<dbReference type="PANTHER" id="PTHR42643">
    <property type="entry name" value="IONOTROPIC RECEPTOR 20A-RELATED"/>
    <property type="match status" value="1"/>
</dbReference>
<sequence>MCAQLTLVFILLASSCAPGLVSALQQHLQRQCIFFLFPDNRTKPEMRHGQFLTSAQKMLSESGLSTTTFYIKQWKQESQLCQQDNYICLVTSDDLQFQQEDMFHSHWLLVTSNNSSSDVSFDADALEVGWGNMQSRESGVIDAIRRLQQYKFSCSQPYNKGPNRTWSINTGLLRTAAETAERTKFIIPDDRTWGSPKANGQWGGMIGMLDEHQIDAAVAQYTMTSERSVVIDFVPQLSNSSAGSGVVLALGFVDKVHYFVALCIDPDAFSVRECRKAGSACFKSTRPKPLQDASIGPDRLVKRAGQLNPCSAICMGMREGDVPHPPYTTRSVVCYLFQSGIAGQGNSTRSPLNNLELMLQETLAIPKAEFLTTSRNDDVALKEGPTPPAKGQETMGVGGFSELISDARYCLFVRRPTTHHFNWSGLLEPFSTTLWIVAVLVVCFLSTVYGTIHHIQQLRGAEKPLQFSWLHMVGVVCQQSHVESPNSVTCRLIFSVMYIMCQVLLAAYSASLVSSLTIVNEEATINTFQDLIQDKSYMVGVTENSPEKSFFMDTSNHVMRSIYQVMLTSPDSFPDMTRDGLQRACDLKFAFFAPEVHGMNLLNSVTCRLKLLPNTCIKSSLSIPLQKNSPYKTSITDKLLMMRQSGLLNRLEKNLFMTTKEEISTWTSVQMNHVLPIMTILISGTMLAVILAALEKLLRMGKTTPLVEQEQSVTAPPLDLLLFVTVTIFVPTPSIVLFSTVSTCPFGALTRTQSNHFLSTVRLLQKSSEHKETRLRQTCYSAVCDRERRSKVTLDLLQRYP</sequence>
<accession>A0A7R9P772</accession>
<dbReference type="Gene3D" id="3.40.190.10">
    <property type="entry name" value="Periplasmic binding protein-like II"/>
    <property type="match status" value="1"/>
</dbReference>
<feature type="domain" description="Ionotropic glutamate receptor C-terminal" evidence="15">
    <location>
        <begin position="433"/>
        <end position="606"/>
    </location>
</feature>
<dbReference type="EMBL" id="OE180825">
    <property type="protein sequence ID" value="CAD7572053.1"/>
    <property type="molecule type" value="Genomic_DNA"/>
</dbReference>
<comment type="subcellular location">
    <subcellularLocation>
        <location evidence="1">Cell membrane</location>
        <topology evidence="1">Multi-pass membrane protein</topology>
    </subcellularLocation>
</comment>
<evidence type="ECO:0000313" key="17">
    <source>
        <dbReference type="EMBL" id="CAD7572053.1"/>
    </source>
</evidence>
<evidence type="ECO:0000256" key="7">
    <source>
        <dbReference type="ARBA" id="ARBA00023065"/>
    </source>
</evidence>
<feature type="domain" description="Ionotropic glutamate receptor L-glutamate and glycine-binding" evidence="16">
    <location>
        <begin position="184"/>
        <end position="236"/>
    </location>
</feature>
<feature type="chain" id="PRO_5031309440" evidence="14">
    <location>
        <begin position="24"/>
        <end position="801"/>
    </location>
</feature>
<dbReference type="InterPro" id="IPR019594">
    <property type="entry name" value="Glu/Gly-bd"/>
</dbReference>
<dbReference type="Pfam" id="PF00060">
    <property type="entry name" value="Lig_chan"/>
    <property type="match status" value="1"/>
</dbReference>
<keyword evidence="9" id="KW-0675">Receptor</keyword>
<keyword evidence="11" id="KW-1071">Ligand-gated ion channel</keyword>
<comment type="similarity">
    <text evidence="2">Belongs to the glutamate-gated ion channel (TC 1.A.10.1) family.</text>
</comment>
<proteinExistence type="inferred from homology"/>
<protein>
    <submittedName>
        <fullName evidence="17">(California timema) hypothetical protein</fullName>
    </submittedName>
</protein>
<reference evidence="17" key="1">
    <citation type="submission" date="2020-11" db="EMBL/GenBank/DDBJ databases">
        <authorList>
            <person name="Tran Van P."/>
        </authorList>
    </citation>
    <scope>NUCLEOTIDE SEQUENCE</scope>
</reference>
<dbReference type="GO" id="GO:0050906">
    <property type="term" value="P:detection of stimulus involved in sensory perception"/>
    <property type="evidence" value="ECO:0007669"/>
    <property type="project" value="UniProtKB-ARBA"/>
</dbReference>
<dbReference type="Pfam" id="PF10613">
    <property type="entry name" value="Lig_chan-Glu_bd"/>
    <property type="match status" value="1"/>
</dbReference>
<dbReference type="SUPFAM" id="SSF53850">
    <property type="entry name" value="Periplasmic binding protein-like II"/>
    <property type="match status" value="1"/>
</dbReference>
<dbReference type="InterPro" id="IPR052192">
    <property type="entry name" value="Insect_Ionotropic_Sensory_Rcpt"/>
</dbReference>
<evidence type="ECO:0000256" key="14">
    <source>
        <dbReference type="SAM" id="SignalP"/>
    </source>
</evidence>
<feature type="signal peptide" evidence="14">
    <location>
        <begin position="1"/>
        <end position="23"/>
    </location>
</feature>
<feature type="transmembrane region" description="Helical" evidence="13">
    <location>
        <begin position="674"/>
        <end position="694"/>
    </location>
</feature>
<evidence type="ECO:0000259" key="16">
    <source>
        <dbReference type="Pfam" id="PF10613"/>
    </source>
</evidence>
<evidence type="ECO:0000256" key="13">
    <source>
        <dbReference type="SAM" id="Phobius"/>
    </source>
</evidence>
<organism evidence="17">
    <name type="scientific">Timema californicum</name>
    <name type="common">California timema</name>
    <name type="synonym">Walking stick</name>
    <dbReference type="NCBI Taxonomy" id="61474"/>
    <lineage>
        <taxon>Eukaryota</taxon>
        <taxon>Metazoa</taxon>
        <taxon>Ecdysozoa</taxon>
        <taxon>Arthropoda</taxon>
        <taxon>Hexapoda</taxon>
        <taxon>Insecta</taxon>
        <taxon>Pterygota</taxon>
        <taxon>Neoptera</taxon>
        <taxon>Polyneoptera</taxon>
        <taxon>Phasmatodea</taxon>
        <taxon>Timematodea</taxon>
        <taxon>Timematoidea</taxon>
        <taxon>Timematidae</taxon>
        <taxon>Timema</taxon>
    </lineage>
</organism>
<feature type="transmembrane region" description="Helical" evidence="13">
    <location>
        <begin position="720"/>
        <end position="741"/>
    </location>
</feature>
<evidence type="ECO:0000256" key="11">
    <source>
        <dbReference type="ARBA" id="ARBA00023286"/>
    </source>
</evidence>
<evidence type="ECO:0000256" key="9">
    <source>
        <dbReference type="ARBA" id="ARBA00023170"/>
    </source>
</evidence>
<evidence type="ECO:0000256" key="6">
    <source>
        <dbReference type="ARBA" id="ARBA00022989"/>
    </source>
</evidence>
<evidence type="ECO:0000256" key="4">
    <source>
        <dbReference type="ARBA" id="ARBA00022475"/>
    </source>
</evidence>